<evidence type="ECO:0000256" key="5">
    <source>
        <dbReference type="ARBA" id="ARBA00022989"/>
    </source>
</evidence>
<evidence type="ECO:0000256" key="2">
    <source>
        <dbReference type="ARBA" id="ARBA00022448"/>
    </source>
</evidence>
<dbReference type="Gene3D" id="1.20.1250.20">
    <property type="entry name" value="MFS general substrate transporter like domains"/>
    <property type="match status" value="1"/>
</dbReference>
<keyword evidence="4 7" id="KW-0812">Transmembrane</keyword>
<evidence type="ECO:0000313" key="10">
    <source>
        <dbReference type="Proteomes" id="UP000515679"/>
    </source>
</evidence>
<protein>
    <submittedName>
        <fullName evidence="9">Multidrug efflux MFS transporter</fullName>
    </submittedName>
</protein>
<dbReference type="GO" id="GO:0005886">
    <property type="term" value="C:plasma membrane"/>
    <property type="evidence" value="ECO:0007669"/>
    <property type="project" value="UniProtKB-SubCell"/>
</dbReference>
<dbReference type="NCBIfam" id="TIGR00711">
    <property type="entry name" value="efflux_EmrB"/>
    <property type="match status" value="1"/>
</dbReference>
<feature type="domain" description="Major facilitator superfamily (MFS) profile" evidence="8">
    <location>
        <begin position="23"/>
        <end position="482"/>
    </location>
</feature>
<evidence type="ECO:0000256" key="4">
    <source>
        <dbReference type="ARBA" id="ARBA00022692"/>
    </source>
</evidence>
<feature type="transmembrane region" description="Helical" evidence="7">
    <location>
        <begin position="177"/>
        <end position="197"/>
    </location>
</feature>
<feature type="transmembrane region" description="Helical" evidence="7">
    <location>
        <begin position="459"/>
        <end position="477"/>
    </location>
</feature>
<keyword evidence="10" id="KW-1185">Reference proteome</keyword>
<evidence type="ECO:0000256" key="7">
    <source>
        <dbReference type="SAM" id="Phobius"/>
    </source>
</evidence>
<evidence type="ECO:0000259" key="8">
    <source>
        <dbReference type="PROSITE" id="PS50850"/>
    </source>
</evidence>
<evidence type="ECO:0000256" key="6">
    <source>
        <dbReference type="ARBA" id="ARBA00023136"/>
    </source>
</evidence>
<sequence>MNTANAAANSQPRDLGNIKRLPILITLVIGAFFSILNETLLNIALVDLTIDLNVSYTTIQWLSTSYMLVVGILIPISALLVQWFTTRQMFLGAMILFTVGTLVCALAPEFYVLLIGRIIQAFGTGLMLPVMMNTILVLYPPEKRGAAMGSIGLVIMFAPAIGPTLSGLILESFDWRWLFYLVFPFGVISVIIAAIYLKNVSDVTKPKVDILSIILSTIGFGGIVYGFSSAGGENTGWSSPEVYLTLIVGGISLLLFVWRQLLSKVPMLDLRAFKFPMFSLTTVLLIIVMMALFSTLMLLPIFLQQGLLFTAFASGLVLLPGGILNGFLSPITGKLFDKFGPRVLVIPGAAILVGVMWLFTQIDLETSKGTIILYHCIMMVAISMIMMPAQTNSLNELPRKYYPHGTAILNTLQQVSGAIGVAFFISMMSAGTKDYLSKSSDPTAPTEMALALNAGIHNAFYIGMIFAIVGLVLTFFVKRTKAPKEE</sequence>
<dbReference type="KEGG" id="cchl:FPL14_01295"/>
<evidence type="ECO:0000256" key="3">
    <source>
        <dbReference type="ARBA" id="ARBA00022475"/>
    </source>
</evidence>
<dbReference type="PRINTS" id="PR01036">
    <property type="entry name" value="TCRTETB"/>
</dbReference>
<dbReference type="InterPro" id="IPR004638">
    <property type="entry name" value="EmrB-like"/>
</dbReference>
<feature type="transmembrane region" description="Helical" evidence="7">
    <location>
        <begin position="65"/>
        <end position="84"/>
    </location>
</feature>
<organism evidence="9 10">
    <name type="scientific">Cohnella cholangitidis</name>
    <dbReference type="NCBI Taxonomy" id="2598458"/>
    <lineage>
        <taxon>Bacteria</taxon>
        <taxon>Bacillati</taxon>
        <taxon>Bacillota</taxon>
        <taxon>Bacilli</taxon>
        <taxon>Bacillales</taxon>
        <taxon>Paenibacillaceae</taxon>
        <taxon>Cohnella</taxon>
    </lineage>
</organism>
<accession>A0A7G5BSQ7</accession>
<keyword evidence="6 7" id="KW-0472">Membrane</keyword>
<gene>
    <name evidence="9" type="ORF">FPL14_01295</name>
</gene>
<dbReference type="PANTHER" id="PTHR42718:SF43">
    <property type="entry name" value="LINCOMYCIN RESISTANCE PROTEIN LMRB"/>
    <property type="match status" value="1"/>
</dbReference>
<feature type="transmembrane region" description="Helical" evidence="7">
    <location>
        <begin position="242"/>
        <end position="258"/>
    </location>
</feature>
<dbReference type="SUPFAM" id="SSF103473">
    <property type="entry name" value="MFS general substrate transporter"/>
    <property type="match status" value="1"/>
</dbReference>
<dbReference type="InterPro" id="IPR011701">
    <property type="entry name" value="MFS"/>
</dbReference>
<feature type="transmembrane region" description="Helical" evidence="7">
    <location>
        <begin position="21"/>
        <end position="45"/>
    </location>
</feature>
<proteinExistence type="predicted"/>
<feature type="transmembrane region" description="Helical" evidence="7">
    <location>
        <begin position="118"/>
        <end position="139"/>
    </location>
</feature>
<dbReference type="EMBL" id="CP041969">
    <property type="protein sequence ID" value="QMV39991.1"/>
    <property type="molecule type" value="Genomic_DNA"/>
</dbReference>
<dbReference type="AlphaFoldDB" id="A0A7G5BSQ7"/>
<dbReference type="PANTHER" id="PTHR42718">
    <property type="entry name" value="MAJOR FACILITATOR SUPERFAMILY MULTIDRUG TRANSPORTER MFSC"/>
    <property type="match status" value="1"/>
</dbReference>
<feature type="transmembrane region" description="Helical" evidence="7">
    <location>
        <begin position="401"/>
        <end position="425"/>
    </location>
</feature>
<dbReference type="Proteomes" id="UP000515679">
    <property type="component" value="Chromosome"/>
</dbReference>
<keyword evidence="5 7" id="KW-1133">Transmembrane helix</keyword>
<dbReference type="RefSeq" id="WP_182301322.1">
    <property type="nucleotide sequence ID" value="NZ_CP041969.1"/>
</dbReference>
<feature type="transmembrane region" description="Helical" evidence="7">
    <location>
        <begin position="307"/>
        <end position="327"/>
    </location>
</feature>
<dbReference type="GO" id="GO:0022857">
    <property type="term" value="F:transmembrane transporter activity"/>
    <property type="evidence" value="ECO:0007669"/>
    <property type="project" value="InterPro"/>
</dbReference>
<evidence type="ECO:0000313" key="9">
    <source>
        <dbReference type="EMBL" id="QMV39991.1"/>
    </source>
</evidence>
<dbReference type="Gene3D" id="1.20.1720.10">
    <property type="entry name" value="Multidrug resistance protein D"/>
    <property type="match status" value="1"/>
</dbReference>
<keyword evidence="3" id="KW-1003">Cell membrane</keyword>
<feature type="transmembrane region" description="Helical" evidence="7">
    <location>
        <begin position="209"/>
        <end position="230"/>
    </location>
</feature>
<dbReference type="PROSITE" id="PS50850">
    <property type="entry name" value="MFS"/>
    <property type="match status" value="1"/>
</dbReference>
<dbReference type="CDD" id="cd17503">
    <property type="entry name" value="MFS_LmrB_MDR_like"/>
    <property type="match status" value="1"/>
</dbReference>
<dbReference type="InterPro" id="IPR020846">
    <property type="entry name" value="MFS_dom"/>
</dbReference>
<evidence type="ECO:0000256" key="1">
    <source>
        <dbReference type="ARBA" id="ARBA00004651"/>
    </source>
</evidence>
<dbReference type="InterPro" id="IPR036259">
    <property type="entry name" value="MFS_trans_sf"/>
</dbReference>
<comment type="subcellular location">
    <subcellularLocation>
        <location evidence="1">Cell membrane</location>
        <topology evidence="1">Multi-pass membrane protein</topology>
    </subcellularLocation>
</comment>
<feature type="transmembrane region" description="Helical" evidence="7">
    <location>
        <begin position="278"/>
        <end position="301"/>
    </location>
</feature>
<keyword evidence="2" id="KW-0813">Transport</keyword>
<feature type="transmembrane region" description="Helical" evidence="7">
    <location>
        <begin position="371"/>
        <end position="389"/>
    </location>
</feature>
<name>A0A7G5BSQ7_9BACL</name>
<dbReference type="Pfam" id="PF07690">
    <property type="entry name" value="MFS_1"/>
    <property type="match status" value="1"/>
</dbReference>
<feature type="transmembrane region" description="Helical" evidence="7">
    <location>
        <begin position="91"/>
        <end position="112"/>
    </location>
</feature>
<feature type="transmembrane region" description="Helical" evidence="7">
    <location>
        <begin position="146"/>
        <end position="165"/>
    </location>
</feature>
<feature type="transmembrane region" description="Helical" evidence="7">
    <location>
        <begin position="339"/>
        <end position="359"/>
    </location>
</feature>
<reference evidence="9 10" key="1">
    <citation type="submission" date="2019-07" db="EMBL/GenBank/DDBJ databases">
        <authorList>
            <person name="Kim J.K."/>
            <person name="Cheong H.-M."/>
            <person name="Choi Y."/>
            <person name="Hwang K.J."/>
            <person name="Lee S."/>
            <person name="Choi C."/>
        </authorList>
    </citation>
    <scope>NUCLEOTIDE SEQUENCE [LARGE SCALE GENOMIC DNA]</scope>
    <source>
        <strain evidence="9 10">KS 22</strain>
    </source>
</reference>